<keyword evidence="1" id="KW-0472">Membrane</keyword>
<evidence type="ECO:0000313" key="3">
    <source>
        <dbReference type="EMBL" id="SNB51766.1"/>
    </source>
</evidence>
<dbReference type="STRING" id="1522312.GCA_900177895_02054"/>
<evidence type="ECO:0000256" key="1">
    <source>
        <dbReference type="SAM" id="Phobius"/>
    </source>
</evidence>
<dbReference type="Pfam" id="PF06993">
    <property type="entry name" value="DUF1304"/>
    <property type="match status" value="1"/>
</dbReference>
<keyword evidence="1" id="KW-1133">Transmembrane helix</keyword>
<feature type="transmembrane region" description="Helical" evidence="1">
    <location>
        <begin position="77"/>
        <end position="103"/>
    </location>
</feature>
<organism evidence="2">
    <name type="scientific">Kingella negevensis</name>
    <dbReference type="NCBI Taxonomy" id="1522312"/>
    <lineage>
        <taxon>Bacteria</taxon>
        <taxon>Pseudomonadati</taxon>
        <taxon>Pseudomonadota</taxon>
        <taxon>Betaproteobacteria</taxon>
        <taxon>Neisseriales</taxon>
        <taxon>Neisseriaceae</taxon>
        <taxon>Kingella</taxon>
    </lineage>
</organism>
<dbReference type="Proteomes" id="UP000215450">
    <property type="component" value="Unassembled WGS sequence"/>
</dbReference>
<evidence type="ECO:0008006" key="5">
    <source>
        <dbReference type="Google" id="ProtNLM"/>
    </source>
</evidence>
<accession>A0A238HE20</accession>
<dbReference type="GeneID" id="83626139"/>
<dbReference type="InterPro" id="IPR009732">
    <property type="entry name" value="DUF1304"/>
</dbReference>
<gene>
    <name evidence="2" type="ORF">KEBURONENSIS_00136</name>
</gene>
<reference evidence="2" key="1">
    <citation type="submission" date="2017-05" db="EMBL/GenBank/DDBJ databases">
        <authorList>
            <person name="Song R."/>
            <person name="Chenine A.L."/>
            <person name="Ruprecht R.M."/>
        </authorList>
    </citation>
    <scope>NUCLEOTIDE SEQUENCE</scope>
    <source>
        <strain evidence="2">Kingella_eburonensis</strain>
    </source>
</reference>
<proteinExistence type="predicted"/>
<dbReference type="EMBL" id="FXUV01000001">
    <property type="protein sequence ID" value="SMQ11779.1"/>
    <property type="molecule type" value="Genomic_DNA"/>
</dbReference>
<name>A0A238HE20_9NEIS</name>
<feature type="transmembrane region" description="Helical" evidence="1">
    <location>
        <begin position="6"/>
        <end position="28"/>
    </location>
</feature>
<keyword evidence="1" id="KW-0812">Transmembrane</keyword>
<protein>
    <recommendedName>
        <fullName evidence="5">DUF1304 domain-containing protein</fullName>
    </recommendedName>
</protein>
<feature type="transmembrane region" description="Helical" evidence="1">
    <location>
        <begin position="110"/>
        <end position="128"/>
    </location>
</feature>
<sequence>MLILTLILATITALTHFYIFFLEVPAFGTDKFRQVFRIPAHELLQVKPYFNNLGVYNLALALSATLGILLHTAANTVYLYGMANGLLFTALLTATAAGSYLAATAPDKRRAALIQAGPAFLGLLFLAFM</sequence>
<feature type="transmembrane region" description="Helical" evidence="1">
    <location>
        <begin position="49"/>
        <end position="71"/>
    </location>
</feature>
<dbReference type="AlphaFoldDB" id="A0A238HE20"/>
<evidence type="ECO:0000313" key="4">
    <source>
        <dbReference type="Proteomes" id="UP000215450"/>
    </source>
</evidence>
<dbReference type="EMBL" id="FXUV02000001">
    <property type="protein sequence ID" value="SNB51766.1"/>
    <property type="molecule type" value="Genomic_DNA"/>
</dbReference>
<dbReference type="RefSeq" id="WP_032136964.1">
    <property type="nucleotide sequence ID" value="NZ_CCNJ01000040.1"/>
</dbReference>
<keyword evidence="4" id="KW-1185">Reference proteome</keyword>
<evidence type="ECO:0000313" key="2">
    <source>
        <dbReference type="EMBL" id="SMQ11779.1"/>
    </source>
</evidence>
<dbReference type="OrthoDB" id="8613764at2"/>
<reference evidence="3 4" key="2">
    <citation type="submission" date="2017-06" db="EMBL/GenBank/DDBJ databases">
        <authorList>
            <person name="Kim H.J."/>
            <person name="Triplett B.A."/>
        </authorList>
    </citation>
    <scope>NUCLEOTIDE SEQUENCE [LARGE SCALE GENOMIC DNA]</scope>
    <source>
        <strain evidence="3">Kingella_eburonensis</strain>
    </source>
</reference>